<dbReference type="SUPFAM" id="SSF56672">
    <property type="entry name" value="DNA/RNA polymerases"/>
    <property type="match status" value="1"/>
</dbReference>
<dbReference type="Gene3D" id="2.40.70.10">
    <property type="entry name" value="Acid Proteases"/>
    <property type="match status" value="1"/>
</dbReference>
<dbReference type="InterPro" id="IPR021109">
    <property type="entry name" value="Peptidase_aspartic_dom_sf"/>
</dbReference>
<accession>A0A4E0QYK1</accession>
<sequence length="478" mass="52901">MGTALSPRSQLSTTPKEDKQRRLSTADALEQKPEPVGIIELMSLMVPHLLFLCPFSRKCPNPLAMLIRIMIGGRGMQALMDTGAVCSVIREIIVPLRMTLHPTANISVVAANGGPVQTIGSVAVTIDLGSQRVTQGVTVAQRLPWDVILGVDFLSSHGAVIDLPQACISIDGNPIPFSGQVPTKAELLSMEPMDMLERLLPHPDSVETEARQKLKLTLLDFADIFEWDEKETGRTGAVRHYINTGNSHPIRSASHRFPIHYQSQLKDTIDDMLERKIIQPSQSPWASFILLTKKKDGSLRLCVDFRRLNAITKPDSFPLPRIDQTLDALSGAKFCSTLDLAAGYWQVEVHPEDRCKTAFVNPSGLYELQTMPFGLANAPATFQRLMNIALRGLVPGKCLVYLDDIIVHSCNLDEQANLREVFGRFGNLGLKFKPSKCHLLQREVSFLGHIISGKGVRYDPSKNEQVRSWPVPTSTDEV</sequence>
<feature type="compositionally biased region" description="Polar residues" evidence="2">
    <location>
        <begin position="1"/>
        <end position="14"/>
    </location>
</feature>
<keyword evidence="6" id="KW-1185">Reference proteome</keyword>
<dbReference type="InterPro" id="IPR001995">
    <property type="entry name" value="Peptidase_A2_cat"/>
</dbReference>
<dbReference type="PANTHER" id="PTHR24559:SF444">
    <property type="entry name" value="REVERSE TRANSCRIPTASE DOMAIN-CONTAINING PROTEIN"/>
    <property type="match status" value="1"/>
</dbReference>
<feature type="domain" description="Reverse transcriptase" evidence="4">
    <location>
        <begin position="273"/>
        <end position="451"/>
    </location>
</feature>
<evidence type="ECO:0000256" key="1">
    <source>
        <dbReference type="ARBA" id="ARBA00022801"/>
    </source>
</evidence>
<gene>
    <name evidence="5" type="ORF">D915_011067</name>
</gene>
<dbReference type="PROSITE" id="PS50878">
    <property type="entry name" value="RT_POL"/>
    <property type="match status" value="1"/>
</dbReference>
<dbReference type="GO" id="GO:0006508">
    <property type="term" value="P:proteolysis"/>
    <property type="evidence" value="ECO:0007669"/>
    <property type="project" value="InterPro"/>
</dbReference>
<dbReference type="SUPFAM" id="SSF50630">
    <property type="entry name" value="Acid proteases"/>
    <property type="match status" value="1"/>
</dbReference>
<dbReference type="Pfam" id="PF00077">
    <property type="entry name" value="RVP"/>
    <property type="match status" value="1"/>
</dbReference>
<evidence type="ECO:0000256" key="2">
    <source>
        <dbReference type="SAM" id="MobiDB-lite"/>
    </source>
</evidence>
<dbReference type="AlphaFoldDB" id="A0A4E0QYK1"/>
<dbReference type="InterPro" id="IPR000477">
    <property type="entry name" value="RT_dom"/>
</dbReference>
<evidence type="ECO:0000313" key="5">
    <source>
        <dbReference type="EMBL" id="THD18446.1"/>
    </source>
</evidence>
<comment type="caution">
    <text evidence="5">The sequence shown here is derived from an EMBL/GenBank/DDBJ whole genome shotgun (WGS) entry which is preliminary data.</text>
</comment>
<dbReference type="InterPro" id="IPR018061">
    <property type="entry name" value="Retropepsins"/>
</dbReference>
<dbReference type="InterPro" id="IPR043502">
    <property type="entry name" value="DNA/RNA_pol_sf"/>
</dbReference>
<dbReference type="InterPro" id="IPR053134">
    <property type="entry name" value="RNA-dir_DNA_polymerase"/>
</dbReference>
<dbReference type="EMBL" id="JXXN02011617">
    <property type="protein sequence ID" value="THD18446.1"/>
    <property type="molecule type" value="Genomic_DNA"/>
</dbReference>
<proteinExistence type="predicted"/>
<dbReference type="GO" id="GO:0004190">
    <property type="term" value="F:aspartic-type endopeptidase activity"/>
    <property type="evidence" value="ECO:0007669"/>
    <property type="project" value="InterPro"/>
</dbReference>
<reference evidence="5" key="1">
    <citation type="submission" date="2019-03" db="EMBL/GenBank/DDBJ databases">
        <title>Improved annotation for the trematode Fasciola hepatica.</title>
        <authorList>
            <person name="Choi Y.-J."/>
            <person name="Martin J."/>
            <person name="Mitreva M."/>
        </authorList>
    </citation>
    <scope>NUCLEOTIDE SEQUENCE [LARGE SCALE GENOMIC DNA]</scope>
</reference>
<feature type="domain" description="Peptidase A2" evidence="3">
    <location>
        <begin position="76"/>
        <end position="148"/>
    </location>
</feature>
<dbReference type="PANTHER" id="PTHR24559">
    <property type="entry name" value="TRANSPOSON TY3-I GAG-POL POLYPROTEIN"/>
    <property type="match status" value="1"/>
</dbReference>
<dbReference type="CDD" id="cd01647">
    <property type="entry name" value="RT_LTR"/>
    <property type="match status" value="1"/>
</dbReference>
<name>A0A4E0QYK1_FASHE</name>
<organism evidence="5 6">
    <name type="scientific">Fasciola hepatica</name>
    <name type="common">Liver fluke</name>
    <dbReference type="NCBI Taxonomy" id="6192"/>
    <lineage>
        <taxon>Eukaryota</taxon>
        <taxon>Metazoa</taxon>
        <taxon>Spiralia</taxon>
        <taxon>Lophotrochozoa</taxon>
        <taxon>Platyhelminthes</taxon>
        <taxon>Trematoda</taxon>
        <taxon>Digenea</taxon>
        <taxon>Plagiorchiida</taxon>
        <taxon>Echinostomata</taxon>
        <taxon>Echinostomatoidea</taxon>
        <taxon>Fasciolidae</taxon>
        <taxon>Fasciola</taxon>
    </lineage>
</organism>
<evidence type="ECO:0000313" key="6">
    <source>
        <dbReference type="Proteomes" id="UP000230066"/>
    </source>
</evidence>
<dbReference type="CDD" id="cd00303">
    <property type="entry name" value="retropepsin_like"/>
    <property type="match status" value="1"/>
</dbReference>
<evidence type="ECO:0000259" key="4">
    <source>
        <dbReference type="PROSITE" id="PS50878"/>
    </source>
</evidence>
<feature type="region of interest" description="Disordered" evidence="2">
    <location>
        <begin position="1"/>
        <end position="24"/>
    </location>
</feature>
<keyword evidence="1" id="KW-0378">Hydrolase</keyword>
<dbReference type="Proteomes" id="UP000230066">
    <property type="component" value="Unassembled WGS sequence"/>
</dbReference>
<dbReference type="PROSITE" id="PS50175">
    <property type="entry name" value="ASP_PROT_RETROV"/>
    <property type="match status" value="1"/>
</dbReference>
<dbReference type="Gene3D" id="3.10.10.10">
    <property type="entry name" value="HIV Type 1 Reverse Transcriptase, subunit A, domain 1"/>
    <property type="match status" value="1"/>
</dbReference>
<dbReference type="Pfam" id="PF00078">
    <property type="entry name" value="RVT_1"/>
    <property type="match status" value="1"/>
</dbReference>
<protein>
    <submittedName>
        <fullName evidence="5">Retrovirus Pol polyprotein from transposon 17.6</fullName>
    </submittedName>
</protein>
<dbReference type="InterPro" id="IPR043128">
    <property type="entry name" value="Rev_trsase/Diguanyl_cyclase"/>
</dbReference>
<evidence type="ECO:0000259" key="3">
    <source>
        <dbReference type="PROSITE" id="PS50175"/>
    </source>
</evidence>
<dbReference type="Gene3D" id="3.30.70.270">
    <property type="match status" value="1"/>
</dbReference>